<feature type="compositionally biased region" description="Polar residues" evidence="6">
    <location>
        <begin position="90"/>
        <end position="99"/>
    </location>
</feature>
<feature type="signal peptide" evidence="5">
    <location>
        <begin position="1"/>
        <end position="23"/>
    </location>
</feature>
<keyword evidence="9" id="KW-1185">Reference proteome</keyword>
<evidence type="ECO:0000256" key="2">
    <source>
        <dbReference type="ARBA" id="ARBA00010400"/>
    </source>
</evidence>
<dbReference type="AlphaFoldDB" id="A0A3R7JV80"/>
<proteinExistence type="inferred from homology"/>
<comment type="domain">
    <text evidence="5">The RxLR-dEER motif acts to carry the protein into the host cell cytoplasm through binding to cell surface phosphatidylinositol-3-phosphate.</text>
</comment>
<keyword evidence="4 5" id="KW-0732">Signal</keyword>
<reference evidence="7" key="1">
    <citation type="journal article" date="2015" name="Genom Data">
        <title>Genome sequences of six Phytophthora species associated with forests in New Zealand.</title>
        <authorList>
            <person name="Studholme D.J."/>
            <person name="McDougal R.L."/>
            <person name="Sambles C."/>
            <person name="Hansen E."/>
            <person name="Hardy G."/>
            <person name="Grant M."/>
            <person name="Ganley R.J."/>
            <person name="Williams N.M."/>
        </authorList>
    </citation>
    <scope>NUCLEOTIDE SEQUENCE</scope>
    <source>
        <strain evidence="7">NZFS 3630</strain>
    </source>
</reference>
<comment type="function">
    <text evidence="5">Effector that suppresses plant defense responses during pathogen infection.</text>
</comment>
<dbReference type="GO" id="GO:0005576">
    <property type="term" value="C:extracellular region"/>
    <property type="evidence" value="ECO:0007669"/>
    <property type="project" value="UniProtKB-SubCell"/>
</dbReference>
<evidence type="ECO:0000256" key="5">
    <source>
        <dbReference type="RuleBase" id="RU367124"/>
    </source>
</evidence>
<evidence type="ECO:0000256" key="1">
    <source>
        <dbReference type="ARBA" id="ARBA00004613"/>
    </source>
</evidence>
<dbReference type="Proteomes" id="UP000792063">
    <property type="component" value="Unassembled WGS sequence"/>
</dbReference>
<protein>
    <recommendedName>
        <fullName evidence="5">RxLR effector protein</fullName>
    </recommendedName>
</protein>
<evidence type="ECO:0000256" key="4">
    <source>
        <dbReference type="ARBA" id="ARBA00022729"/>
    </source>
</evidence>
<keyword evidence="3 5" id="KW-0964">Secreted</keyword>
<feature type="chain" id="PRO_5028508307" description="RxLR effector protein" evidence="5">
    <location>
        <begin position="24"/>
        <end position="162"/>
    </location>
</feature>
<reference evidence="8 9" key="2">
    <citation type="submission" date="2018-07" db="EMBL/GenBank/DDBJ databases">
        <title>Genome sequencing of oomycete isolates from Chile give support for New Zealand origin for Phytophthora kernoviae and make available the first Nothophytophthora sp. genome.</title>
        <authorList>
            <person name="Studholme D.J."/>
            <person name="Sanfuentes E."/>
            <person name="Panda P."/>
            <person name="Hill R."/>
            <person name="Sambles C."/>
            <person name="Grant M."/>
            <person name="Williams N.M."/>
            <person name="Mcdougal R.L."/>
        </authorList>
    </citation>
    <scope>NUCLEOTIDE SEQUENCE [LARGE SCALE GENOMIC DNA]</scope>
    <source>
        <strain evidence="8">Chile4</strain>
    </source>
</reference>
<feature type="compositionally biased region" description="Acidic residues" evidence="6">
    <location>
        <begin position="66"/>
        <end position="89"/>
    </location>
</feature>
<feature type="region of interest" description="Disordered" evidence="6">
    <location>
        <begin position="59"/>
        <end position="100"/>
    </location>
</feature>
<dbReference type="InterPro" id="IPR031825">
    <property type="entry name" value="RXLR"/>
</dbReference>
<dbReference type="Proteomes" id="UP000285624">
    <property type="component" value="Unassembled WGS sequence"/>
</dbReference>
<feature type="region of interest" description="Disordered" evidence="6">
    <location>
        <begin position="120"/>
        <end position="139"/>
    </location>
</feature>
<sequence length="162" mass="18203">MCLTNYLFVAAAALLATCEAISAATESAQSSVKRSTSPPGIEQLIDAVYDGKRFLRTTKTEKYEVDNDDDDDDDDDDGDDDSYDVDEESGNPTKLSTMISPDAVQSIDVVHDSKRFLRTTKAEKYDDDSYDVEEEERGNPVTQKWLNQFSKWHAREEKANDV</sequence>
<comment type="caution">
    <text evidence="8">The sequence shown here is derived from an EMBL/GenBank/DDBJ whole genome shotgun (WGS) entry which is preliminary data.</text>
</comment>
<accession>A0A3R7JV80</accession>
<evidence type="ECO:0000256" key="3">
    <source>
        <dbReference type="ARBA" id="ARBA00022525"/>
    </source>
</evidence>
<organism evidence="8 9">
    <name type="scientific">Phytophthora kernoviae</name>
    <dbReference type="NCBI Taxonomy" id="325452"/>
    <lineage>
        <taxon>Eukaryota</taxon>
        <taxon>Sar</taxon>
        <taxon>Stramenopiles</taxon>
        <taxon>Oomycota</taxon>
        <taxon>Peronosporomycetes</taxon>
        <taxon>Peronosporales</taxon>
        <taxon>Peronosporaceae</taxon>
        <taxon>Phytophthora</taxon>
    </lineage>
</organism>
<dbReference type="EMBL" id="JPWU03000395">
    <property type="protein sequence ID" value="KAG2517183.1"/>
    <property type="molecule type" value="Genomic_DNA"/>
</dbReference>
<reference evidence="7" key="3">
    <citation type="submission" date="2020-06" db="EMBL/GenBank/DDBJ databases">
        <authorList>
            <person name="Studholme D.J."/>
        </authorList>
    </citation>
    <scope>NUCLEOTIDE SEQUENCE</scope>
    <source>
        <strain evidence="7">NZFS 3630</strain>
    </source>
</reference>
<dbReference type="Pfam" id="PF16810">
    <property type="entry name" value="RXLR"/>
    <property type="match status" value="2"/>
</dbReference>
<feature type="compositionally biased region" description="Acidic residues" evidence="6">
    <location>
        <begin position="125"/>
        <end position="136"/>
    </location>
</feature>
<evidence type="ECO:0000256" key="6">
    <source>
        <dbReference type="SAM" id="MobiDB-lite"/>
    </source>
</evidence>
<name>A0A3R7JV80_9STRA</name>
<evidence type="ECO:0000313" key="8">
    <source>
        <dbReference type="EMBL" id="RLN74727.1"/>
    </source>
</evidence>
<comment type="subcellular location">
    <subcellularLocation>
        <location evidence="1 5">Secreted</location>
    </subcellularLocation>
</comment>
<comment type="similarity">
    <text evidence="2 5">Belongs to the RxLR effector family.</text>
</comment>
<gene>
    <name evidence="8" type="ORF">BBO99_00008777</name>
    <name evidence="7" type="ORF">JM18_007882</name>
</gene>
<evidence type="ECO:0000313" key="7">
    <source>
        <dbReference type="EMBL" id="KAG2517183.1"/>
    </source>
</evidence>
<evidence type="ECO:0000313" key="9">
    <source>
        <dbReference type="Proteomes" id="UP000285624"/>
    </source>
</evidence>
<dbReference type="EMBL" id="MBDN02000515">
    <property type="protein sequence ID" value="RLN74727.1"/>
    <property type="molecule type" value="Genomic_DNA"/>
</dbReference>